<evidence type="ECO:0000313" key="8">
    <source>
        <dbReference type="EMBL" id="VAV92311.1"/>
    </source>
</evidence>
<organism evidence="8">
    <name type="scientific">hydrothermal vent metagenome</name>
    <dbReference type="NCBI Taxonomy" id="652676"/>
    <lineage>
        <taxon>unclassified sequences</taxon>
        <taxon>metagenomes</taxon>
        <taxon>ecological metagenomes</taxon>
    </lineage>
</organism>
<evidence type="ECO:0000256" key="5">
    <source>
        <dbReference type="ARBA" id="ARBA00023136"/>
    </source>
</evidence>
<proteinExistence type="predicted"/>
<evidence type="ECO:0000259" key="7">
    <source>
        <dbReference type="Pfam" id="PF09335"/>
    </source>
</evidence>
<dbReference type="Pfam" id="PF09335">
    <property type="entry name" value="VTT_dom"/>
    <property type="match status" value="1"/>
</dbReference>
<sequence length="186" mass="20335">MDMLQSALEAYPWGIYLCLALAPFIQEDAAVILGASTAAQGIGSPALLFVTLLIGLSASDLWKYWAGRWGRKYKKADWIASHGKVALVRDKVVEKLAMTLMVTRFVPGTRIPIYLASGFFKAPFDKFAIWVMASGALYIAITFALFYALGEVAGERAKIWAPVIAISLVVLILLVQWIKAKKAPAV</sequence>
<reference evidence="8" key="1">
    <citation type="submission" date="2018-06" db="EMBL/GenBank/DDBJ databases">
        <authorList>
            <person name="Zhirakovskaya E."/>
        </authorList>
    </citation>
    <scope>NUCLEOTIDE SEQUENCE</scope>
</reference>
<protein>
    <recommendedName>
        <fullName evidence="7">VTT domain-containing protein</fullName>
    </recommendedName>
</protein>
<dbReference type="InterPro" id="IPR032818">
    <property type="entry name" value="DedA-like"/>
</dbReference>
<feature type="transmembrane region" description="Helical" evidence="6">
    <location>
        <begin position="7"/>
        <end position="26"/>
    </location>
</feature>
<keyword evidence="3 6" id="KW-0812">Transmembrane</keyword>
<evidence type="ECO:0000256" key="2">
    <source>
        <dbReference type="ARBA" id="ARBA00022475"/>
    </source>
</evidence>
<feature type="transmembrane region" description="Helical" evidence="6">
    <location>
        <begin position="159"/>
        <end position="178"/>
    </location>
</feature>
<dbReference type="PANTHER" id="PTHR30353:SF15">
    <property type="entry name" value="INNER MEMBRANE PROTEIN YABI"/>
    <property type="match status" value="1"/>
</dbReference>
<accession>A0A3B0RLG8</accession>
<feature type="transmembrane region" description="Helical" evidence="6">
    <location>
        <begin position="46"/>
        <end position="65"/>
    </location>
</feature>
<dbReference type="InterPro" id="IPR032816">
    <property type="entry name" value="VTT_dom"/>
</dbReference>
<evidence type="ECO:0000256" key="4">
    <source>
        <dbReference type="ARBA" id="ARBA00022989"/>
    </source>
</evidence>
<evidence type="ECO:0000256" key="3">
    <source>
        <dbReference type="ARBA" id="ARBA00022692"/>
    </source>
</evidence>
<keyword evidence="4 6" id="KW-1133">Transmembrane helix</keyword>
<evidence type="ECO:0000256" key="6">
    <source>
        <dbReference type="SAM" id="Phobius"/>
    </source>
</evidence>
<feature type="transmembrane region" description="Helical" evidence="6">
    <location>
        <begin position="127"/>
        <end position="147"/>
    </location>
</feature>
<dbReference type="EMBL" id="UOEE01000140">
    <property type="protein sequence ID" value="VAV92311.1"/>
    <property type="molecule type" value="Genomic_DNA"/>
</dbReference>
<feature type="domain" description="VTT" evidence="7">
    <location>
        <begin position="40"/>
        <end position="144"/>
    </location>
</feature>
<name>A0A3B0RLG8_9ZZZZ</name>
<dbReference type="GO" id="GO:0005886">
    <property type="term" value="C:plasma membrane"/>
    <property type="evidence" value="ECO:0007669"/>
    <property type="project" value="UniProtKB-SubCell"/>
</dbReference>
<gene>
    <name evidence="8" type="ORF">MNBD_ALPHA06-847</name>
</gene>
<keyword evidence="2" id="KW-1003">Cell membrane</keyword>
<keyword evidence="5 6" id="KW-0472">Membrane</keyword>
<comment type="subcellular location">
    <subcellularLocation>
        <location evidence="1">Cell membrane</location>
        <topology evidence="1">Multi-pass membrane protein</topology>
    </subcellularLocation>
</comment>
<dbReference type="PANTHER" id="PTHR30353">
    <property type="entry name" value="INNER MEMBRANE PROTEIN DEDA-RELATED"/>
    <property type="match status" value="1"/>
</dbReference>
<dbReference type="AlphaFoldDB" id="A0A3B0RLG8"/>
<evidence type="ECO:0000256" key="1">
    <source>
        <dbReference type="ARBA" id="ARBA00004651"/>
    </source>
</evidence>